<dbReference type="EMBL" id="RQXX01000007">
    <property type="protein sequence ID" value="RVV96905.1"/>
    <property type="molecule type" value="Genomic_DNA"/>
</dbReference>
<keyword evidence="1" id="KW-1133">Transmembrane helix</keyword>
<evidence type="ECO:0000313" key="3">
    <source>
        <dbReference type="Proteomes" id="UP000285908"/>
    </source>
</evidence>
<dbReference type="AlphaFoldDB" id="A0A438AE13"/>
<protein>
    <submittedName>
        <fullName evidence="2">Uncharacterized protein</fullName>
    </submittedName>
</protein>
<dbReference type="RefSeq" id="WP_127907699.1">
    <property type="nucleotide sequence ID" value="NZ_RQXX01000007.1"/>
</dbReference>
<comment type="caution">
    <text evidence="2">The sequence shown here is derived from an EMBL/GenBank/DDBJ whole genome shotgun (WGS) entry which is preliminary data.</text>
</comment>
<keyword evidence="3" id="KW-1185">Reference proteome</keyword>
<feature type="transmembrane region" description="Helical" evidence="1">
    <location>
        <begin position="35"/>
        <end position="60"/>
    </location>
</feature>
<evidence type="ECO:0000313" key="2">
    <source>
        <dbReference type="EMBL" id="RVV96905.1"/>
    </source>
</evidence>
<dbReference type="Proteomes" id="UP000285908">
    <property type="component" value="Unassembled WGS sequence"/>
</dbReference>
<name>A0A438AE13_9RHOB</name>
<evidence type="ECO:0000256" key="1">
    <source>
        <dbReference type="SAM" id="Phobius"/>
    </source>
</evidence>
<sequence length="119" mass="12438">MGPETWLPLLALGALGVAIPWALCARARPATMAAFLRAMLLALVLVYLCACLLFAGLYALSGAVSQTGLAGPDVSLLRHLAWLGLISGLAWGPPFLLAALGLGQRMEARRAARMRAGGR</sequence>
<organism evidence="2 3">
    <name type="scientific">Mesobaculum littorinae</name>
    <dbReference type="NCBI Taxonomy" id="2486419"/>
    <lineage>
        <taxon>Bacteria</taxon>
        <taxon>Pseudomonadati</taxon>
        <taxon>Pseudomonadota</taxon>
        <taxon>Alphaproteobacteria</taxon>
        <taxon>Rhodobacterales</taxon>
        <taxon>Roseobacteraceae</taxon>
        <taxon>Mesobaculum</taxon>
    </lineage>
</organism>
<reference evidence="2 3" key="1">
    <citation type="submission" date="2018-11" db="EMBL/GenBank/DDBJ databases">
        <title>Mesobaculum littorinae gen. nov., sp. nov., isolated from Littorina scabra that represents a novel genus of the order Rhodobacteraceae.</title>
        <authorList>
            <person name="Li F."/>
        </authorList>
    </citation>
    <scope>NUCLEOTIDE SEQUENCE [LARGE SCALE GENOMIC DNA]</scope>
    <source>
        <strain evidence="2 3">M0103</strain>
    </source>
</reference>
<keyword evidence="1" id="KW-0472">Membrane</keyword>
<proteinExistence type="predicted"/>
<gene>
    <name evidence="2" type="ORF">EKE94_16310</name>
</gene>
<feature type="transmembrane region" description="Helical" evidence="1">
    <location>
        <begin position="80"/>
        <end position="103"/>
    </location>
</feature>
<feature type="transmembrane region" description="Helical" evidence="1">
    <location>
        <begin position="6"/>
        <end position="23"/>
    </location>
</feature>
<keyword evidence="1" id="KW-0812">Transmembrane</keyword>
<accession>A0A438AE13</accession>